<evidence type="ECO:0000256" key="1">
    <source>
        <dbReference type="SAM" id="MobiDB-lite"/>
    </source>
</evidence>
<name>A0ABT6W8Q7_9ACTN</name>
<feature type="region of interest" description="Disordered" evidence="1">
    <location>
        <begin position="128"/>
        <end position="151"/>
    </location>
</feature>
<proteinExistence type="predicted"/>
<dbReference type="Proteomes" id="UP001156398">
    <property type="component" value="Unassembled WGS sequence"/>
</dbReference>
<evidence type="ECO:0000313" key="3">
    <source>
        <dbReference type="Proteomes" id="UP001156398"/>
    </source>
</evidence>
<gene>
    <name evidence="2" type="ORF">POF43_028790</name>
</gene>
<organism evidence="2 3">
    <name type="scientific">Streptantibioticus silvisoli</name>
    <dbReference type="NCBI Taxonomy" id="2705255"/>
    <lineage>
        <taxon>Bacteria</taxon>
        <taxon>Bacillati</taxon>
        <taxon>Actinomycetota</taxon>
        <taxon>Actinomycetes</taxon>
        <taxon>Kitasatosporales</taxon>
        <taxon>Streptomycetaceae</taxon>
        <taxon>Streptantibioticus</taxon>
    </lineage>
</organism>
<keyword evidence="3" id="KW-1185">Reference proteome</keyword>
<feature type="compositionally biased region" description="Basic and acidic residues" evidence="1">
    <location>
        <begin position="140"/>
        <end position="151"/>
    </location>
</feature>
<reference evidence="2 3" key="1">
    <citation type="submission" date="2023-05" db="EMBL/GenBank/DDBJ databases">
        <title>Streptantibioticus silvisoli sp. nov., acidotolerant actinomycetes 1 from pine litter.</title>
        <authorList>
            <person name="Swiecimska M."/>
            <person name="Golinska P."/>
            <person name="Sangal V."/>
            <person name="Wachnowicz B."/>
            <person name="Goodfellow M."/>
        </authorList>
    </citation>
    <scope>NUCLEOTIDE SEQUENCE [LARGE SCALE GENOMIC DNA]</scope>
    <source>
        <strain evidence="2 3">SL54</strain>
    </source>
</reference>
<protein>
    <submittedName>
        <fullName evidence="2">Uncharacterized protein</fullName>
    </submittedName>
</protein>
<accession>A0ABT6W8Q7</accession>
<dbReference type="EMBL" id="JAAGKO020000058">
    <property type="protein sequence ID" value="MDI5966679.1"/>
    <property type="molecule type" value="Genomic_DNA"/>
</dbReference>
<dbReference type="RefSeq" id="WP_271323697.1">
    <property type="nucleotide sequence ID" value="NZ_JAAGKO020000058.1"/>
</dbReference>
<evidence type="ECO:0000313" key="2">
    <source>
        <dbReference type="EMBL" id="MDI5966679.1"/>
    </source>
</evidence>
<comment type="caution">
    <text evidence="2">The sequence shown here is derived from an EMBL/GenBank/DDBJ whole genome shotgun (WGS) entry which is preliminary data.</text>
</comment>
<sequence length="213" mass="23573">MTETQEQAAAGSAPGTVNGYRIVVPNEWQKIPVRRGTDKAIKNILDRAFAHFGRDEVAQWRRELEARLKKVVKEARSNAGVDMYIPLGQRERNLPASFMISFVEFGSGNAPRKEDVLSEVGTSTSGAVPVTIDGTTGLRTMRDHPADPKRGTDYASRRIEYVLPVPGSVDSWLVASFSTFGGSRPDDHLARLLSGLFDAIMGTFRWQYQEETA</sequence>